<dbReference type="Proteomes" id="UP001623348">
    <property type="component" value="Unassembled WGS sequence"/>
</dbReference>
<organism evidence="1 2">
    <name type="scientific">Grus japonensis</name>
    <name type="common">Japanese crane</name>
    <name type="synonym">Red-crowned crane</name>
    <dbReference type="NCBI Taxonomy" id="30415"/>
    <lineage>
        <taxon>Eukaryota</taxon>
        <taxon>Metazoa</taxon>
        <taxon>Chordata</taxon>
        <taxon>Craniata</taxon>
        <taxon>Vertebrata</taxon>
        <taxon>Euteleostomi</taxon>
        <taxon>Archelosauria</taxon>
        <taxon>Archosauria</taxon>
        <taxon>Dinosauria</taxon>
        <taxon>Saurischia</taxon>
        <taxon>Theropoda</taxon>
        <taxon>Coelurosauria</taxon>
        <taxon>Aves</taxon>
        <taxon>Neognathae</taxon>
        <taxon>Neoaves</taxon>
        <taxon>Gruiformes</taxon>
        <taxon>Gruidae</taxon>
        <taxon>Grus</taxon>
    </lineage>
</organism>
<keyword evidence="2" id="KW-1185">Reference proteome</keyword>
<sequence length="232" mass="26415">MRFNKGKCRILHLGRGNPGYTYRLGDEMLETSHAERDFVVLVDSKLNMSQQCAQAARKAKRILGCIKHGIASQSREVIVPLYAALVWPHLEYCVQFWAPQYKKDIKLLESVQRRATKMVKGLEGKAYEERLKSLGLFSLEKRRLRGDLIVAYSSLTRGSEGAGAVLLPLVTSDRTRGNGMKLRQGRFRLDIRKSFFTERVAGHWNRLPREVVTAPSLTEFKKRLGNAVSHML</sequence>
<evidence type="ECO:0008006" key="3">
    <source>
        <dbReference type="Google" id="ProtNLM"/>
    </source>
</evidence>
<gene>
    <name evidence="1" type="ORF">GRJ2_000259900</name>
</gene>
<protein>
    <recommendedName>
        <fullName evidence="3">Reverse transcriptase</fullName>
    </recommendedName>
</protein>
<dbReference type="PANTHER" id="PTHR33332">
    <property type="entry name" value="REVERSE TRANSCRIPTASE DOMAIN-CONTAINING PROTEIN"/>
    <property type="match status" value="1"/>
</dbReference>
<evidence type="ECO:0000313" key="1">
    <source>
        <dbReference type="EMBL" id="GAB0177946.1"/>
    </source>
</evidence>
<proteinExistence type="predicted"/>
<accession>A0ABC9VXY3</accession>
<name>A0ABC9VXY3_GRUJA</name>
<evidence type="ECO:0000313" key="2">
    <source>
        <dbReference type="Proteomes" id="UP001623348"/>
    </source>
</evidence>
<reference evidence="1 2" key="1">
    <citation type="submission" date="2024-06" db="EMBL/GenBank/DDBJ databases">
        <title>The draft genome of Grus japonensis, version 3.</title>
        <authorList>
            <person name="Nabeshima K."/>
            <person name="Suzuki S."/>
            <person name="Onuma M."/>
        </authorList>
    </citation>
    <scope>NUCLEOTIDE SEQUENCE [LARGE SCALE GENOMIC DNA]</scope>
    <source>
        <strain evidence="1 2">451A</strain>
    </source>
</reference>
<dbReference type="EMBL" id="BAAFJT010000001">
    <property type="protein sequence ID" value="GAB0177946.1"/>
    <property type="molecule type" value="Genomic_DNA"/>
</dbReference>
<comment type="caution">
    <text evidence="1">The sequence shown here is derived from an EMBL/GenBank/DDBJ whole genome shotgun (WGS) entry which is preliminary data.</text>
</comment>
<dbReference type="AlphaFoldDB" id="A0ABC9VXY3"/>
<dbReference type="PRINTS" id="PR01345">
    <property type="entry name" value="CERVTRCPTASE"/>
</dbReference>